<accession>R0JYX1</accession>
<dbReference type="AlphaFoldDB" id="R0JYX1"/>
<keyword evidence="2" id="KW-1185">Reference proteome</keyword>
<dbReference type="Proteomes" id="UP000296049">
    <property type="component" value="Unassembled WGS sequence"/>
</dbReference>
<name>R0JYX1_ANAPL</name>
<gene>
    <name evidence="1" type="ORF">Anapl_11610</name>
</gene>
<reference evidence="2" key="1">
    <citation type="journal article" date="2013" name="Nat. Genet.">
        <title>The duck genome and transcriptome provide insight into an avian influenza virus reservoir species.</title>
        <authorList>
            <person name="Huang Y."/>
            <person name="Li Y."/>
            <person name="Burt D.W."/>
            <person name="Chen H."/>
            <person name="Zhang Y."/>
            <person name="Qian W."/>
            <person name="Kim H."/>
            <person name="Gan S."/>
            <person name="Zhao Y."/>
            <person name="Li J."/>
            <person name="Yi K."/>
            <person name="Feng H."/>
            <person name="Zhu P."/>
            <person name="Li B."/>
            <person name="Liu Q."/>
            <person name="Fairley S."/>
            <person name="Magor K.E."/>
            <person name="Du Z."/>
            <person name="Hu X."/>
            <person name="Goodman L."/>
            <person name="Tafer H."/>
            <person name="Vignal A."/>
            <person name="Lee T."/>
            <person name="Kim K.W."/>
            <person name="Sheng Z."/>
            <person name="An Y."/>
            <person name="Searle S."/>
            <person name="Herrero J."/>
            <person name="Groenen M.A."/>
            <person name="Crooijmans R.P."/>
            <person name="Faraut T."/>
            <person name="Cai Q."/>
            <person name="Webster R.G."/>
            <person name="Aldridge J.R."/>
            <person name="Warren W.C."/>
            <person name="Bartschat S."/>
            <person name="Kehr S."/>
            <person name="Marz M."/>
            <person name="Stadler P.F."/>
            <person name="Smith J."/>
            <person name="Kraus R.H."/>
            <person name="Zhao Y."/>
            <person name="Ren L."/>
            <person name="Fei J."/>
            <person name="Morisson M."/>
            <person name="Kaiser P."/>
            <person name="Griffin D.K."/>
            <person name="Rao M."/>
            <person name="Pitel F."/>
            <person name="Wang J."/>
            <person name="Li N."/>
        </authorList>
    </citation>
    <scope>NUCLEOTIDE SEQUENCE [LARGE SCALE GENOMIC DNA]</scope>
</reference>
<evidence type="ECO:0000313" key="2">
    <source>
        <dbReference type="Proteomes" id="UP000296049"/>
    </source>
</evidence>
<organism evidence="1 2">
    <name type="scientific">Anas platyrhynchos</name>
    <name type="common">Mallard</name>
    <name type="synonym">Anas boschas</name>
    <dbReference type="NCBI Taxonomy" id="8839"/>
    <lineage>
        <taxon>Eukaryota</taxon>
        <taxon>Metazoa</taxon>
        <taxon>Chordata</taxon>
        <taxon>Craniata</taxon>
        <taxon>Vertebrata</taxon>
        <taxon>Euteleostomi</taxon>
        <taxon>Archelosauria</taxon>
        <taxon>Archosauria</taxon>
        <taxon>Dinosauria</taxon>
        <taxon>Saurischia</taxon>
        <taxon>Theropoda</taxon>
        <taxon>Coelurosauria</taxon>
        <taxon>Aves</taxon>
        <taxon>Neognathae</taxon>
        <taxon>Galloanserae</taxon>
        <taxon>Anseriformes</taxon>
        <taxon>Anatidae</taxon>
        <taxon>Anatinae</taxon>
        <taxon>Anas</taxon>
    </lineage>
</organism>
<proteinExistence type="predicted"/>
<dbReference type="EMBL" id="KB742953">
    <property type="protein sequence ID" value="EOB02542.1"/>
    <property type="molecule type" value="Genomic_DNA"/>
</dbReference>
<sequence length="137" mass="16191">MCSVVKGEKKDVKDHKWEDYADNHDACPGLTVITTCPLRQWVMDLERLFGWFEERYAELRNGWHDVVFEPMWDGSRTPAVWQSRFQSGRPNRHAGALLLKSQELEGIFSMQCYNVQLKQLLHPCMKWVHMTLRLKLN</sequence>
<evidence type="ECO:0000313" key="1">
    <source>
        <dbReference type="EMBL" id="EOB02542.1"/>
    </source>
</evidence>
<protein>
    <submittedName>
        <fullName evidence="1">Uncharacterized protein</fullName>
    </submittedName>
</protein>